<dbReference type="GO" id="GO:0004722">
    <property type="term" value="F:protein serine/threonine phosphatase activity"/>
    <property type="evidence" value="ECO:0007669"/>
    <property type="project" value="InterPro"/>
</dbReference>
<dbReference type="SUPFAM" id="SSF81606">
    <property type="entry name" value="PP2C-like"/>
    <property type="match status" value="1"/>
</dbReference>
<evidence type="ECO:0000259" key="6">
    <source>
        <dbReference type="PROSITE" id="PS51746"/>
    </source>
</evidence>
<feature type="compositionally biased region" description="Basic and acidic residues" evidence="5">
    <location>
        <begin position="89"/>
        <end position="99"/>
    </location>
</feature>
<evidence type="ECO:0000256" key="4">
    <source>
        <dbReference type="RuleBase" id="RU003465"/>
    </source>
</evidence>
<dbReference type="Pfam" id="PF00481">
    <property type="entry name" value="PP2C"/>
    <property type="match status" value="1"/>
</dbReference>
<keyword evidence="1" id="KW-0479">Metal-binding</keyword>
<dbReference type="CDD" id="cd00143">
    <property type="entry name" value="PP2Cc"/>
    <property type="match status" value="1"/>
</dbReference>
<feature type="compositionally biased region" description="Polar residues" evidence="5">
    <location>
        <begin position="76"/>
        <end position="88"/>
    </location>
</feature>
<dbReference type="InterPro" id="IPR000222">
    <property type="entry name" value="PP2C_BS"/>
</dbReference>
<proteinExistence type="inferred from homology"/>
<dbReference type="InterPro" id="IPR036457">
    <property type="entry name" value="PPM-type-like_dom_sf"/>
</dbReference>
<dbReference type="WBParaSite" id="MBELARI_LOCUS15134">
    <property type="protein sequence ID" value="MBELARI_LOCUS15134"/>
    <property type="gene ID" value="MBELARI_LOCUS15134"/>
</dbReference>
<dbReference type="FunFam" id="3.60.40.10:FF:000156">
    <property type="entry name" value="Integrin-linked kinase-associated serine/threonine phosphatase 2C"/>
    <property type="match status" value="1"/>
</dbReference>
<dbReference type="PANTHER" id="PTHR47992">
    <property type="entry name" value="PROTEIN PHOSPHATASE"/>
    <property type="match status" value="1"/>
</dbReference>
<dbReference type="InterPro" id="IPR015655">
    <property type="entry name" value="PP2C"/>
</dbReference>
<dbReference type="Gene3D" id="3.60.40.10">
    <property type="entry name" value="PPM-type phosphatase domain"/>
    <property type="match status" value="1"/>
</dbReference>
<evidence type="ECO:0000313" key="7">
    <source>
        <dbReference type="Proteomes" id="UP000887575"/>
    </source>
</evidence>
<reference evidence="8" key="1">
    <citation type="submission" date="2024-02" db="UniProtKB">
        <authorList>
            <consortium name="WormBaseParasite"/>
        </authorList>
    </citation>
    <scope>IDENTIFICATION</scope>
</reference>
<evidence type="ECO:0000256" key="2">
    <source>
        <dbReference type="ARBA" id="ARBA00022801"/>
    </source>
</evidence>
<feature type="domain" description="PPM-type phosphatase" evidence="6">
    <location>
        <begin position="102"/>
        <end position="386"/>
    </location>
</feature>
<keyword evidence="2 4" id="KW-0378">Hydrolase</keyword>
<dbReference type="Proteomes" id="UP000887575">
    <property type="component" value="Unassembled WGS sequence"/>
</dbReference>
<feature type="compositionally biased region" description="Acidic residues" evidence="5">
    <location>
        <begin position="1"/>
        <end position="12"/>
    </location>
</feature>
<feature type="region of interest" description="Disordered" evidence="5">
    <location>
        <begin position="1"/>
        <end position="99"/>
    </location>
</feature>
<comment type="similarity">
    <text evidence="4">Belongs to the PP2C family.</text>
</comment>
<dbReference type="SMART" id="SM00332">
    <property type="entry name" value="PP2Cc"/>
    <property type="match status" value="1"/>
</dbReference>
<evidence type="ECO:0000256" key="5">
    <source>
        <dbReference type="SAM" id="MobiDB-lite"/>
    </source>
</evidence>
<dbReference type="AlphaFoldDB" id="A0AAF3EM64"/>
<dbReference type="PROSITE" id="PS01032">
    <property type="entry name" value="PPM_1"/>
    <property type="match status" value="1"/>
</dbReference>
<dbReference type="PROSITE" id="PS51746">
    <property type="entry name" value="PPM_2"/>
    <property type="match status" value="1"/>
</dbReference>
<organism evidence="7 8">
    <name type="scientific">Mesorhabditis belari</name>
    <dbReference type="NCBI Taxonomy" id="2138241"/>
    <lineage>
        <taxon>Eukaryota</taxon>
        <taxon>Metazoa</taxon>
        <taxon>Ecdysozoa</taxon>
        <taxon>Nematoda</taxon>
        <taxon>Chromadorea</taxon>
        <taxon>Rhabditida</taxon>
        <taxon>Rhabditina</taxon>
        <taxon>Rhabditomorpha</taxon>
        <taxon>Rhabditoidea</taxon>
        <taxon>Rhabditidae</taxon>
        <taxon>Mesorhabditinae</taxon>
        <taxon>Mesorhabditis</taxon>
    </lineage>
</organism>
<evidence type="ECO:0000256" key="1">
    <source>
        <dbReference type="ARBA" id="ARBA00022723"/>
    </source>
</evidence>
<evidence type="ECO:0000256" key="3">
    <source>
        <dbReference type="ARBA" id="ARBA00022912"/>
    </source>
</evidence>
<keyword evidence="3 4" id="KW-0904">Protein phosphatase</keyword>
<sequence length="393" mass="43695">MGLYDDEEEDEVPVSAMGKEKTKSQAIPSVSRENGLVDGEPTLKRSRQQLDDDGDDIFAENTGESTESERRRSAPINAQSKFATTSRNGLDEEKTEKSPRLLWTMRAKKGERDEMQDGHLVVEKMIEASKDVYRCALYAIFDGHGGARAAKHCEKKIGEIFEAKLKAAGDVTTIEKSLKRIFADTYKHVDELFLMEARKNKPVWKDGTTATTVLFLNGAIYAANIGDSRAVVAREKDDGTSELCSIQMTIDHSPLLHDERMRIQKAGGTVKDGRVNGLLEVSRSIGDGQFKGFGVIAQPDLKKLTITDRDRFLVIACDGLWKSFGNDEAINYIRNEVEKAKKLDSFLATSSPNVEQSAWDHAVESICAEAIRRKCGDNVSVLLVKIDNFVKKE</sequence>
<keyword evidence="7" id="KW-1185">Reference proteome</keyword>
<accession>A0AAF3EM64</accession>
<evidence type="ECO:0000313" key="8">
    <source>
        <dbReference type="WBParaSite" id="MBELARI_LOCUS15134"/>
    </source>
</evidence>
<protein>
    <recommendedName>
        <fullName evidence="6">PPM-type phosphatase domain-containing protein</fullName>
    </recommendedName>
</protein>
<name>A0AAF3EM64_9BILA</name>
<dbReference type="InterPro" id="IPR001932">
    <property type="entry name" value="PPM-type_phosphatase-like_dom"/>
</dbReference>
<dbReference type="GO" id="GO:0046872">
    <property type="term" value="F:metal ion binding"/>
    <property type="evidence" value="ECO:0007669"/>
    <property type="project" value="UniProtKB-KW"/>
</dbReference>